<reference evidence="2" key="2">
    <citation type="submission" date="2018-10" db="UniProtKB">
        <authorList>
            <consortium name="EnsemblPlants"/>
        </authorList>
    </citation>
    <scope>IDENTIFICATION</scope>
</reference>
<dbReference type="Gramene" id="TraesPARA_EIv1.0_1273980.1">
    <property type="protein sequence ID" value="TraesPARA_EIv1.0_1273980.1.CDS1"/>
    <property type="gene ID" value="TraesPARA_EIv1.0_1273980"/>
</dbReference>
<dbReference type="Gramene" id="TraesLAC4A03G02021310.1">
    <property type="protein sequence ID" value="TraesLAC4A03G02021310.1.CDS1"/>
    <property type="gene ID" value="TraesLAC4A03G02021310"/>
</dbReference>
<evidence type="ECO:0000313" key="3">
    <source>
        <dbReference type="Proteomes" id="UP000019116"/>
    </source>
</evidence>
<keyword evidence="3" id="KW-1185">Reference proteome</keyword>
<dbReference type="Gramene" id="TraesSYM4A03G02093790.1">
    <property type="protein sequence ID" value="TraesSYM4A03G02093790.1.CDS1"/>
    <property type="gene ID" value="TraesSYM4A03G02093790"/>
</dbReference>
<dbReference type="Gramene" id="TraesARI4A03G02103760.1">
    <property type="protein sequence ID" value="TraesARI4A03G02103760.1.CDS1"/>
    <property type="gene ID" value="TraesARI4A03G02103760"/>
</dbReference>
<dbReference type="Proteomes" id="UP000019116">
    <property type="component" value="Chromosome 4A"/>
</dbReference>
<dbReference type="EnsemblPlants" id="TraesCS4A02G146600.1">
    <property type="protein sequence ID" value="TraesCS4A02G146600.1.cds1"/>
    <property type="gene ID" value="TraesCS4A02G146600"/>
</dbReference>
<name>A0A3B6HSG6_WHEAT</name>
<proteinExistence type="predicted"/>
<dbReference type="Gramene" id="TraesRN4A0100354300.1">
    <property type="protein sequence ID" value="TraesRN4A0100354300.1"/>
    <property type="gene ID" value="TraesRN4A0100354300"/>
</dbReference>
<dbReference type="Gramene" id="TraesJUL4A03G02086470.1">
    <property type="protein sequence ID" value="TraesJUL4A03G02086470.1.CDS1"/>
    <property type="gene ID" value="TraesJUL4A03G02086470"/>
</dbReference>
<accession>A0A3B6HSG6</accession>
<dbReference type="Gramene" id="TraesMAC4A03G02067370.1">
    <property type="protein sequence ID" value="TraesMAC4A03G02067370.1.CDS1"/>
    <property type="gene ID" value="TraesMAC4A03G02067370"/>
</dbReference>
<dbReference type="Gramene" id="TraesROB_scaffold_008081_01G000100.1">
    <property type="protein sequence ID" value="TraesROB_scaffold_008081_01G000100.1"/>
    <property type="gene ID" value="TraesROB_scaffold_008081_01G000100"/>
</dbReference>
<feature type="region of interest" description="Disordered" evidence="1">
    <location>
        <begin position="98"/>
        <end position="142"/>
    </location>
</feature>
<dbReference type="AlphaFoldDB" id="A0A3B6HSG6"/>
<dbReference type="Gramene" id="TraesCS4A03G0374100.1">
    <property type="protein sequence ID" value="TraesCS4A03G0374100.1.CDS1"/>
    <property type="gene ID" value="TraesCS4A03G0374100"/>
</dbReference>
<dbReference type="Gramene" id="TraesCS4A02G146600.1">
    <property type="protein sequence ID" value="TraesCS4A02G146600.1.cds1"/>
    <property type="gene ID" value="TraesCS4A02G146600"/>
</dbReference>
<protein>
    <submittedName>
        <fullName evidence="2">Uncharacterized protein</fullName>
    </submittedName>
</protein>
<evidence type="ECO:0000313" key="2">
    <source>
        <dbReference type="EnsemblPlants" id="TraesCS4A02G146600.1.cds1"/>
    </source>
</evidence>
<dbReference type="Gramene" id="TraesSTA4A03G02063530.1">
    <property type="protein sequence ID" value="TraesSTA4A03G02063530.1.CDS1"/>
    <property type="gene ID" value="TraesSTA4A03G02063530"/>
</dbReference>
<dbReference type="Gramene" id="TraesLDM4A03G02066230.1">
    <property type="protein sequence ID" value="TraesLDM4A03G02066230.1.CDS1"/>
    <property type="gene ID" value="TraesLDM4A03G02066230"/>
</dbReference>
<evidence type="ECO:0000256" key="1">
    <source>
        <dbReference type="SAM" id="MobiDB-lite"/>
    </source>
</evidence>
<sequence length="142" mass="14920">MEDAGGRWQQPHSSGSIGYSDGCDLHCIGRGGSMNHMRPANRALRTGVLHNMSGVELHCKTTHAGDNSGRSRRRCPRAGCTLIPCRAASPWLKSMGKDSSLADACGSPDRGNEVLREGAGGTSHGSTRSPLGRLGRGTPIGR</sequence>
<dbReference type="Gramene" id="TraesCLE_scaffold_003742_01G000100.1">
    <property type="protein sequence ID" value="TraesCLE_scaffold_003742_01G000100.1"/>
    <property type="gene ID" value="TraesCLE_scaffold_003742_01G000100"/>
</dbReference>
<dbReference type="Gramene" id="TraesWEE_scaffold_105257_01G000100.1">
    <property type="protein sequence ID" value="TraesWEE_scaffold_105257_01G000100.1"/>
    <property type="gene ID" value="TraesWEE_scaffold_105257_01G000100"/>
</dbReference>
<reference evidence="2" key="1">
    <citation type="submission" date="2018-08" db="EMBL/GenBank/DDBJ databases">
        <authorList>
            <person name="Rossello M."/>
        </authorList>
    </citation>
    <scope>NUCLEOTIDE SEQUENCE [LARGE SCALE GENOMIC DNA]</scope>
    <source>
        <strain evidence="2">cv. Chinese Spring</strain>
    </source>
</reference>
<organism evidence="2">
    <name type="scientific">Triticum aestivum</name>
    <name type="common">Wheat</name>
    <dbReference type="NCBI Taxonomy" id="4565"/>
    <lineage>
        <taxon>Eukaryota</taxon>
        <taxon>Viridiplantae</taxon>
        <taxon>Streptophyta</taxon>
        <taxon>Embryophyta</taxon>
        <taxon>Tracheophyta</taxon>
        <taxon>Spermatophyta</taxon>
        <taxon>Magnoliopsida</taxon>
        <taxon>Liliopsida</taxon>
        <taxon>Poales</taxon>
        <taxon>Poaceae</taxon>
        <taxon>BOP clade</taxon>
        <taxon>Pooideae</taxon>
        <taxon>Triticodae</taxon>
        <taxon>Triticeae</taxon>
        <taxon>Triticinae</taxon>
        <taxon>Triticum</taxon>
    </lineage>
</organism>
<dbReference type="OMA" id="CDLHCIG"/>
<dbReference type="Gramene" id="TraesCAD_scaffold_090952_01G000100.1">
    <property type="protein sequence ID" value="TraesCAD_scaffold_090952_01G000100.1"/>
    <property type="gene ID" value="TraesCAD_scaffold_090952_01G000100"/>
</dbReference>